<evidence type="ECO:0000313" key="2">
    <source>
        <dbReference type="EMBL" id="KFH48391.1"/>
    </source>
</evidence>
<dbReference type="HOGENOM" id="CLU_139303_1_0_1"/>
<feature type="signal peptide" evidence="1">
    <location>
        <begin position="1"/>
        <end position="22"/>
    </location>
</feature>
<protein>
    <submittedName>
        <fullName evidence="2">Uncharacterized protein</fullName>
    </submittedName>
</protein>
<keyword evidence="3" id="KW-1185">Reference proteome</keyword>
<evidence type="ECO:0000313" key="3">
    <source>
        <dbReference type="Proteomes" id="UP000029964"/>
    </source>
</evidence>
<dbReference type="Proteomes" id="UP000029964">
    <property type="component" value="Unassembled WGS sequence"/>
</dbReference>
<evidence type="ECO:0000256" key="1">
    <source>
        <dbReference type="SAM" id="SignalP"/>
    </source>
</evidence>
<dbReference type="STRING" id="857340.A0A086TGA9"/>
<gene>
    <name evidence="2" type="ORF">ACRE_006570</name>
</gene>
<dbReference type="AlphaFoldDB" id="A0A086TGA9"/>
<keyword evidence="1" id="KW-0732">Signal</keyword>
<sequence length="126" mass="13992">MYFTRAIASIAALAVGTASAAALPQITDYPGHIRYAQLRLYGEPGCFDANLGELGIYNLAVNECHDFLTDIIKSVRYEFQNNPNCRLRVYNDAECQSTPYDVAAKECLTGDDDEQYGSYELLCDES</sequence>
<accession>A0A086TGA9</accession>
<dbReference type="EMBL" id="JPKY01000003">
    <property type="protein sequence ID" value="KFH48391.1"/>
    <property type="molecule type" value="Genomic_DNA"/>
</dbReference>
<proteinExistence type="predicted"/>
<dbReference type="OrthoDB" id="4691160at2759"/>
<reference evidence="3" key="1">
    <citation type="journal article" date="2014" name="Genome Announc.">
        <title>Genome sequence and annotation of Acremonium chrysogenum, producer of the beta-lactam antibiotic cephalosporin C.</title>
        <authorList>
            <person name="Terfehr D."/>
            <person name="Dahlmann T.A."/>
            <person name="Specht T."/>
            <person name="Zadra I."/>
            <person name="Kuernsteiner H."/>
            <person name="Kueck U."/>
        </authorList>
    </citation>
    <scope>NUCLEOTIDE SEQUENCE [LARGE SCALE GENOMIC DNA]</scope>
    <source>
        <strain evidence="3">ATCC 11550 / CBS 779.69 / DSM 880 / IAM 14645 / JCM 23072 / IMI 49137</strain>
    </source>
</reference>
<feature type="chain" id="PRO_5001815700" evidence="1">
    <location>
        <begin position="23"/>
        <end position="126"/>
    </location>
</feature>
<organism evidence="2 3">
    <name type="scientific">Hapsidospora chrysogenum (strain ATCC 11550 / CBS 779.69 / DSM 880 / IAM 14645 / JCM 23072 / IMI 49137)</name>
    <name type="common">Acremonium chrysogenum</name>
    <dbReference type="NCBI Taxonomy" id="857340"/>
    <lineage>
        <taxon>Eukaryota</taxon>
        <taxon>Fungi</taxon>
        <taxon>Dikarya</taxon>
        <taxon>Ascomycota</taxon>
        <taxon>Pezizomycotina</taxon>
        <taxon>Sordariomycetes</taxon>
        <taxon>Hypocreomycetidae</taxon>
        <taxon>Hypocreales</taxon>
        <taxon>Bionectriaceae</taxon>
        <taxon>Hapsidospora</taxon>
    </lineage>
</organism>
<comment type="caution">
    <text evidence="2">The sequence shown here is derived from an EMBL/GenBank/DDBJ whole genome shotgun (WGS) entry which is preliminary data.</text>
</comment>
<name>A0A086TGA9_HAPC1</name>